<keyword evidence="1" id="KW-0732">Signal</keyword>
<evidence type="ECO:0000256" key="1">
    <source>
        <dbReference type="SAM" id="SignalP"/>
    </source>
</evidence>
<dbReference type="Proteomes" id="UP000887565">
    <property type="component" value="Unplaced"/>
</dbReference>
<sequence length="145" mass="16621">MTNIFTALKIVFILDKTAFFGVVQAFQEKPTIGNNIVSSNLIIWADNVVHFDNFRNNYPGTEGDAQQTAQIFSILIITETKRWGFDNIHVLIKMARRKTLQSMIWDLKKAFYKKQTISILRLVGTRHARQEFPSGGILDFLPMGE</sequence>
<name>A0A915HXP9_ROMCU</name>
<keyword evidence="2" id="KW-1185">Reference proteome</keyword>
<reference evidence="3" key="1">
    <citation type="submission" date="2022-11" db="UniProtKB">
        <authorList>
            <consortium name="WormBaseParasite"/>
        </authorList>
    </citation>
    <scope>IDENTIFICATION</scope>
</reference>
<proteinExistence type="predicted"/>
<protein>
    <submittedName>
        <fullName evidence="3">Uncharacterized protein</fullName>
    </submittedName>
</protein>
<dbReference type="AlphaFoldDB" id="A0A915HXP9"/>
<accession>A0A915HXP9</accession>
<feature type="signal peptide" evidence="1">
    <location>
        <begin position="1"/>
        <end position="25"/>
    </location>
</feature>
<evidence type="ECO:0000313" key="3">
    <source>
        <dbReference type="WBParaSite" id="nRc.2.0.1.t06208-RA"/>
    </source>
</evidence>
<dbReference type="WBParaSite" id="nRc.2.0.1.t06208-RA">
    <property type="protein sequence ID" value="nRc.2.0.1.t06208-RA"/>
    <property type="gene ID" value="nRc.2.0.1.g06208"/>
</dbReference>
<organism evidence="2 3">
    <name type="scientific">Romanomermis culicivorax</name>
    <name type="common">Nematode worm</name>
    <dbReference type="NCBI Taxonomy" id="13658"/>
    <lineage>
        <taxon>Eukaryota</taxon>
        <taxon>Metazoa</taxon>
        <taxon>Ecdysozoa</taxon>
        <taxon>Nematoda</taxon>
        <taxon>Enoplea</taxon>
        <taxon>Dorylaimia</taxon>
        <taxon>Mermithida</taxon>
        <taxon>Mermithoidea</taxon>
        <taxon>Mermithidae</taxon>
        <taxon>Romanomermis</taxon>
    </lineage>
</organism>
<evidence type="ECO:0000313" key="2">
    <source>
        <dbReference type="Proteomes" id="UP000887565"/>
    </source>
</evidence>
<feature type="chain" id="PRO_5037803748" evidence="1">
    <location>
        <begin position="26"/>
        <end position="145"/>
    </location>
</feature>